<proteinExistence type="predicted"/>
<feature type="chain" id="PRO_5045477231" description="Rhamnosyl O-methyltransferase" evidence="3">
    <location>
        <begin position="26"/>
        <end position="347"/>
    </location>
</feature>
<sequence length="347" mass="38649">MSARGCWGLPAVLLGLAALSLLLLQYQQRIHELAAISSGFGGDCRGNATYVALLEAKVAALTADLAAERARAPSSAGDSGVAGPRVWPTSADNSLFVDKDDVVDIAKFDKKGGPQQAGKRLSVDDVLFGYDLLYQKRKLFDVQRWKGMVMQQDPNDAFAIQDFLWNERPDLMIEFGTNTGGGAVFWAEIMTEYNPDAHIITLDIANRINKSFAGAKGKVKASDSRHWGTTIRPIIGNPDTQDVQDKVEELIRQFGATNVFLNEDSLHSFDVTLAHLNRYHHLTKACGWILVQDTKMSRFTGRDGPVEAVREFIGKNTEYRVDRRWEYLLYTQHAQGWLQKGQKCGKR</sequence>
<evidence type="ECO:0000313" key="4">
    <source>
        <dbReference type="EMBL" id="CAK0843783.1"/>
    </source>
</evidence>
<evidence type="ECO:0000256" key="3">
    <source>
        <dbReference type="SAM" id="SignalP"/>
    </source>
</evidence>
<evidence type="ECO:0000313" key="5">
    <source>
        <dbReference type="Proteomes" id="UP001189429"/>
    </source>
</evidence>
<reference evidence="4" key="1">
    <citation type="submission" date="2023-10" db="EMBL/GenBank/DDBJ databases">
        <authorList>
            <person name="Chen Y."/>
            <person name="Shah S."/>
            <person name="Dougan E. K."/>
            <person name="Thang M."/>
            <person name="Chan C."/>
        </authorList>
    </citation>
    <scope>NUCLEOTIDE SEQUENCE [LARGE SCALE GENOMIC DNA]</scope>
</reference>
<name>A0ABN9TDE7_9DINO</name>
<accession>A0ABN9TDE7</accession>
<dbReference type="Proteomes" id="UP001189429">
    <property type="component" value="Unassembled WGS sequence"/>
</dbReference>
<dbReference type="InterPro" id="IPR007072">
    <property type="entry name" value="RNMT_CmcI"/>
</dbReference>
<dbReference type="EMBL" id="CAUYUJ010014608">
    <property type="protein sequence ID" value="CAK0843783.1"/>
    <property type="molecule type" value="Genomic_DNA"/>
</dbReference>
<keyword evidence="1" id="KW-0489">Methyltransferase</keyword>
<organism evidence="4 5">
    <name type="scientific">Prorocentrum cordatum</name>
    <dbReference type="NCBI Taxonomy" id="2364126"/>
    <lineage>
        <taxon>Eukaryota</taxon>
        <taxon>Sar</taxon>
        <taxon>Alveolata</taxon>
        <taxon>Dinophyceae</taxon>
        <taxon>Prorocentrales</taxon>
        <taxon>Prorocentraceae</taxon>
        <taxon>Prorocentrum</taxon>
    </lineage>
</organism>
<dbReference type="PANTHER" id="PTHR40048">
    <property type="entry name" value="RHAMNOSYL O-METHYLTRANSFERASE"/>
    <property type="match status" value="1"/>
</dbReference>
<keyword evidence="2" id="KW-0808">Transferase</keyword>
<dbReference type="SUPFAM" id="SSF53335">
    <property type="entry name" value="S-adenosyl-L-methionine-dependent methyltransferases"/>
    <property type="match status" value="1"/>
</dbReference>
<comment type="caution">
    <text evidence="4">The sequence shown here is derived from an EMBL/GenBank/DDBJ whole genome shotgun (WGS) entry which is preliminary data.</text>
</comment>
<dbReference type="Pfam" id="PF04989">
    <property type="entry name" value="RMNT_CmcI"/>
    <property type="match status" value="1"/>
</dbReference>
<dbReference type="Gene3D" id="3.40.50.150">
    <property type="entry name" value="Vaccinia Virus protein VP39"/>
    <property type="match status" value="1"/>
</dbReference>
<evidence type="ECO:0008006" key="6">
    <source>
        <dbReference type="Google" id="ProtNLM"/>
    </source>
</evidence>
<feature type="signal peptide" evidence="3">
    <location>
        <begin position="1"/>
        <end position="25"/>
    </location>
</feature>
<keyword evidence="3" id="KW-0732">Signal</keyword>
<protein>
    <recommendedName>
        <fullName evidence="6">Rhamnosyl O-methyltransferase</fullName>
    </recommendedName>
</protein>
<gene>
    <name evidence="4" type="ORF">PCOR1329_LOCUS38025</name>
</gene>
<dbReference type="InterPro" id="IPR029063">
    <property type="entry name" value="SAM-dependent_MTases_sf"/>
</dbReference>
<evidence type="ECO:0000256" key="1">
    <source>
        <dbReference type="ARBA" id="ARBA00022603"/>
    </source>
</evidence>
<evidence type="ECO:0000256" key="2">
    <source>
        <dbReference type="ARBA" id="ARBA00022679"/>
    </source>
</evidence>
<dbReference type="PANTHER" id="PTHR40048:SF1">
    <property type="entry name" value="RHAMNOSYL O-METHYLTRANSFERASE"/>
    <property type="match status" value="1"/>
</dbReference>
<keyword evidence="5" id="KW-1185">Reference proteome</keyword>